<dbReference type="EMBL" id="BQNB010014039">
    <property type="protein sequence ID" value="GJT23234.1"/>
    <property type="molecule type" value="Genomic_DNA"/>
</dbReference>
<dbReference type="Pfam" id="PF26130">
    <property type="entry name" value="PB1-like"/>
    <property type="match status" value="1"/>
</dbReference>
<reference evidence="2" key="2">
    <citation type="submission" date="2022-01" db="EMBL/GenBank/DDBJ databases">
        <authorList>
            <person name="Yamashiro T."/>
            <person name="Shiraishi A."/>
            <person name="Satake H."/>
            <person name="Nakayama K."/>
        </authorList>
    </citation>
    <scope>NUCLEOTIDE SEQUENCE</scope>
</reference>
<evidence type="ECO:0000313" key="3">
    <source>
        <dbReference type="Proteomes" id="UP001151760"/>
    </source>
</evidence>
<name>A0ABQ5CDE7_9ASTR</name>
<proteinExistence type="predicted"/>
<keyword evidence="3" id="KW-1185">Reference proteome</keyword>
<evidence type="ECO:0000259" key="1">
    <source>
        <dbReference type="Pfam" id="PF26130"/>
    </source>
</evidence>
<organism evidence="2 3">
    <name type="scientific">Tanacetum coccineum</name>
    <dbReference type="NCBI Taxonomy" id="301880"/>
    <lineage>
        <taxon>Eukaryota</taxon>
        <taxon>Viridiplantae</taxon>
        <taxon>Streptophyta</taxon>
        <taxon>Embryophyta</taxon>
        <taxon>Tracheophyta</taxon>
        <taxon>Spermatophyta</taxon>
        <taxon>Magnoliopsida</taxon>
        <taxon>eudicotyledons</taxon>
        <taxon>Gunneridae</taxon>
        <taxon>Pentapetalae</taxon>
        <taxon>asterids</taxon>
        <taxon>campanulids</taxon>
        <taxon>Asterales</taxon>
        <taxon>Asteraceae</taxon>
        <taxon>Asteroideae</taxon>
        <taxon>Anthemideae</taxon>
        <taxon>Anthemidinae</taxon>
        <taxon>Tanacetum</taxon>
    </lineage>
</organism>
<sequence>MYIEDHVDIFDMIDIDLFSVIALNRMVLQLGYTGEFEPLFYNCLRPLTSLDERLYALACEEDVRCLYTVVRSFKLIEVYIERGVTAAVDSYRRPPPRVKATIVDITDEPGSIKHKSEKMLLTWHDSSEPTKNLFLTMSHL</sequence>
<dbReference type="InterPro" id="IPR058594">
    <property type="entry name" value="PB1-like_dom_pln"/>
</dbReference>
<feature type="domain" description="PB1-like" evidence="1">
    <location>
        <begin position="2"/>
        <end position="81"/>
    </location>
</feature>
<reference evidence="2" key="1">
    <citation type="journal article" date="2022" name="Int. J. Mol. Sci.">
        <title>Draft Genome of Tanacetum Coccineum: Genomic Comparison of Closely Related Tanacetum-Family Plants.</title>
        <authorList>
            <person name="Yamashiro T."/>
            <person name="Shiraishi A."/>
            <person name="Nakayama K."/>
            <person name="Satake H."/>
        </authorList>
    </citation>
    <scope>NUCLEOTIDE SEQUENCE</scope>
</reference>
<accession>A0ABQ5CDE7</accession>
<protein>
    <recommendedName>
        <fullName evidence="1">PB1-like domain-containing protein</fullName>
    </recommendedName>
</protein>
<evidence type="ECO:0000313" key="2">
    <source>
        <dbReference type="EMBL" id="GJT23234.1"/>
    </source>
</evidence>
<feature type="non-terminal residue" evidence="2">
    <location>
        <position position="140"/>
    </location>
</feature>
<dbReference type="Proteomes" id="UP001151760">
    <property type="component" value="Unassembled WGS sequence"/>
</dbReference>
<gene>
    <name evidence="2" type="ORF">Tco_0893171</name>
</gene>
<comment type="caution">
    <text evidence="2">The sequence shown here is derived from an EMBL/GenBank/DDBJ whole genome shotgun (WGS) entry which is preliminary data.</text>
</comment>